<sequence length="90" mass="10376">MKKDDRKSRIKTAGEDEEERMWKNRSFTWMELGILYSPDLTPAAASRRLKVWVTANAGLLRSLGKTGWNRTQRILTPRQVGYIVEVLGEP</sequence>
<evidence type="ECO:0000313" key="2">
    <source>
        <dbReference type="Proteomes" id="UP000533637"/>
    </source>
</evidence>
<evidence type="ECO:0000313" key="1">
    <source>
        <dbReference type="EMBL" id="MBB4623709.1"/>
    </source>
</evidence>
<evidence type="ECO:0008006" key="3">
    <source>
        <dbReference type="Google" id="ProtNLM"/>
    </source>
</evidence>
<proteinExistence type="predicted"/>
<comment type="caution">
    <text evidence="1">The sequence shown here is derived from an EMBL/GenBank/DDBJ whole genome shotgun (WGS) entry which is preliminary data.</text>
</comment>
<protein>
    <recommendedName>
        <fullName evidence="3">DUF4248 domain-containing protein</fullName>
    </recommendedName>
</protein>
<dbReference type="Pfam" id="PF14053">
    <property type="entry name" value="DUF4248"/>
    <property type="match status" value="1"/>
</dbReference>
<name>A0ABR6KQC6_9BACT</name>
<dbReference type="InterPro" id="IPR025342">
    <property type="entry name" value="DUF4248"/>
</dbReference>
<dbReference type="Proteomes" id="UP000533637">
    <property type="component" value="Unassembled WGS sequence"/>
</dbReference>
<reference evidence="1 2" key="1">
    <citation type="submission" date="2020-08" db="EMBL/GenBank/DDBJ databases">
        <title>Genomic Encyclopedia of Type Strains, Phase IV (KMG-IV): sequencing the most valuable type-strain genomes for metagenomic binning, comparative biology and taxonomic classification.</title>
        <authorList>
            <person name="Goeker M."/>
        </authorList>
    </citation>
    <scope>NUCLEOTIDE SEQUENCE [LARGE SCALE GENOMIC DNA]</scope>
    <source>
        <strain evidence="1 2">DSM 102983</strain>
    </source>
</reference>
<dbReference type="EMBL" id="JACHOC010000007">
    <property type="protein sequence ID" value="MBB4623709.1"/>
    <property type="molecule type" value="Genomic_DNA"/>
</dbReference>
<organism evidence="1 2">
    <name type="scientific">Parabacteroides faecis</name>
    <dbReference type="NCBI Taxonomy" id="1217282"/>
    <lineage>
        <taxon>Bacteria</taxon>
        <taxon>Pseudomonadati</taxon>
        <taxon>Bacteroidota</taxon>
        <taxon>Bacteroidia</taxon>
        <taxon>Bacteroidales</taxon>
        <taxon>Tannerellaceae</taxon>
        <taxon>Parabacteroides</taxon>
    </lineage>
</organism>
<dbReference type="RefSeq" id="WP_122351313.1">
    <property type="nucleotide sequence ID" value="NZ_BMPB01000008.1"/>
</dbReference>
<accession>A0ABR6KQC6</accession>
<gene>
    <name evidence="1" type="ORF">GGQ57_003625</name>
</gene>
<keyword evidence="2" id="KW-1185">Reference proteome</keyword>